<dbReference type="PANTHER" id="PTHR12820:SF0">
    <property type="entry name" value="VACUOLAR PROTEIN SORTING-ASSOCIATED PROTEIN 53 HOMOLOG"/>
    <property type="match status" value="1"/>
</dbReference>
<dbReference type="AlphaFoldDB" id="A0A3M7P384"/>
<comment type="caution">
    <text evidence="3">The sequence shown here is derived from an EMBL/GenBank/DDBJ whole genome shotgun (WGS) entry which is preliminary data.</text>
</comment>
<dbReference type="Pfam" id="PF04100">
    <property type="entry name" value="Vps53_N"/>
    <property type="match status" value="1"/>
</dbReference>
<dbReference type="EMBL" id="REGN01013785">
    <property type="protein sequence ID" value="RMZ93463.1"/>
    <property type="molecule type" value="Genomic_DNA"/>
</dbReference>
<proteinExistence type="predicted"/>
<dbReference type="InterPro" id="IPR039766">
    <property type="entry name" value="Vps53"/>
</dbReference>
<dbReference type="GO" id="GO:0042147">
    <property type="term" value="P:retrograde transport, endosome to Golgi"/>
    <property type="evidence" value="ECO:0007669"/>
    <property type="project" value="InterPro"/>
</dbReference>
<keyword evidence="1" id="KW-0175">Coiled coil</keyword>
<reference evidence="3 4" key="1">
    <citation type="journal article" date="2018" name="Sci. Rep.">
        <title>Genomic signatures of local adaptation to the degree of environmental predictability in rotifers.</title>
        <authorList>
            <person name="Franch-Gras L."/>
            <person name="Hahn C."/>
            <person name="Garcia-Roger E.M."/>
            <person name="Carmona M.J."/>
            <person name="Serra M."/>
            <person name="Gomez A."/>
        </authorList>
    </citation>
    <scope>NUCLEOTIDE SEQUENCE [LARGE SCALE GENOMIC DNA]</scope>
    <source>
        <strain evidence="3">HYR1</strain>
    </source>
</reference>
<keyword evidence="4" id="KW-1185">Reference proteome</keyword>
<dbReference type="PANTHER" id="PTHR12820">
    <property type="entry name" value="VACUOLAR SORTING PROTEIN 53"/>
    <property type="match status" value="1"/>
</dbReference>
<dbReference type="GO" id="GO:0005829">
    <property type="term" value="C:cytosol"/>
    <property type="evidence" value="ECO:0007669"/>
    <property type="project" value="GOC"/>
</dbReference>
<evidence type="ECO:0000256" key="1">
    <source>
        <dbReference type="SAM" id="Coils"/>
    </source>
</evidence>
<feature type="coiled-coil region" evidence="1">
    <location>
        <begin position="110"/>
        <end position="137"/>
    </location>
</feature>
<sequence>MDDDDIFGDEDFIRSLSLPAEVQKAIASIIPSDDPLDNPDFDLVEYINELFPNEQSLSNIDDIIKSNQQKIKKIDNEIKSIIHNQSGSAQTGTTSLEDAQKAIIHLFSQIKDIKSKAEKSEEMVKEITRDIKQLDVAKKNISYSITTLNHLYILLEGVEDLEELIETNRTSRMGEMGIILERVVNVIDHFESYNHIEQIASLADRVKKIKSELSVKVKTEFEEMFSNPFQRLNPENGQGVCKCLDVLEPKFKNELIKWFLKKELSEYPVLFEENQENSWLDKIDRRYSWIKKTLSEFEEKYNKIFPNSWDMSERLAVDFCESTRRELSNIMNKRKIEMDNKLLTFAIQRTIAFENLLSKNFLGRTVAKPPNLKLENENSEWKPFLGMISQCFDAHFDIFLNYTD</sequence>
<evidence type="ECO:0000313" key="3">
    <source>
        <dbReference type="EMBL" id="RMZ93463.1"/>
    </source>
</evidence>
<dbReference type="STRING" id="10195.A0A3M7P384"/>
<organism evidence="3 4">
    <name type="scientific">Brachionus plicatilis</name>
    <name type="common">Marine rotifer</name>
    <name type="synonym">Brachionus muelleri</name>
    <dbReference type="NCBI Taxonomy" id="10195"/>
    <lineage>
        <taxon>Eukaryota</taxon>
        <taxon>Metazoa</taxon>
        <taxon>Spiralia</taxon>
        <taxon>Gnathifera</taxon>
        <taxon>Rotifera</taxon>
        <taxon>Eurotatoria</taxon>
        <taxon>Monogononta</taxon>
        <taxon>Pseudotrocha</taxon>
        <taxon>Ploima</taxon>
        <taxon>Brachionidae</taxon>
        <taxon>Brachionus</taxon>
    </lineage>
</organism>
<dbReference type="InterPro" id="IPR007234">
    <property type="entry name" value="Vps53_N"/>
</dbReference>
<evidence type="ECO:0000259" key="2">
    <source>
        <dbReference type="Pfam" id="PF04100"/>
    </source>
</evidence>
<evidence type="ECO:0000313" key="4">
    <source>
        <dbReference type="Proteomes" id="UP000276133"/>
    </source>
</evidence>
<protein>
    <submittedName>
        <fullName evidence="3">Vacuolar sorting-associated 53-like protein</fullName>
    </submittedName>
</protein>
<dbReference type="Proteomes" id="UP000276133">
    <property type="component" value="Unassembled WGS sequence"/>
</dbReference>
<feature type="domain" description="Vps53 N-terminal" evidence="2">
    <location>
        <begin position="39"/>
        <end position="402"/>
    </location>
</feature>
<dbReference type="OrthoDB" id="10261632at2759"/>
<name>A0A3M7P384_BRAPC</name>
<accession>A0A3M7P384</accession>
<feature type="non-terminal residue" evidence="3">
    <location>
        <position position="404"/>
    </location>
</feature>
<gene>
    <name evidence="3" type="ORF">BpHYR1_042296</name>
</gene>
<dbReference type="GO" id="GO:0000938">
    <property type="term" value="C:GARP complex"/>
    <property type="evidence" value="ECO:0007669"/>
    <property type="project" value="InterPro"/>
</dbReference>